<dbReference type="AlphaFoldDB" id="A0A1I6LW65"/>
<gene>
    <name evidence="2" type="ORF">SAMN05421771_1372</name>
</gene>
<protein>
    <recommendedName>
        <fullName evidence="4">CD-NTase-associated protein 12/Pycsar effector protein TIR domain-containing protein</fullName>
    </recommendedName>
</protein>
<organism evidence="2 3">
    <name type="scientific">Granulicella pectinivorans</name>
    <dbReference type="NCBI Taxonomy" id="474950"/>
    <lineage>
        <taxon>Bacteria</taxon>
        <taxon>Pseudomonadati</taxon>
        <taxon>Acidobacteriota</taxon>
        <taxon>Terriglobia</taxon>
        <taxon>Terriglobales</taxon>
        <taxon>Acidobacteriaceae</taxon>
        <taxon>Granulicella</taxon>
    </lineage>
</organism>
<accession>A0A1I6LW65</accession>
<proteinExistence type="predicted"/>
<dbReference type="Proteomes" id="UP000199024">
    <property type="component" value="Unassembled WGS sequence"/>
</dbReference>
<evidence type="ECO:0000256" key="1">
    <source>
        <dbReference type="SAM" id="MobiDB-lite"/>
    </source>
</evidence>
<evidence type="ECO:0000313" key="3">
    <source>
        <dbReference type="Proteomes" id="UP000199024"/>
    </source>
</evidence>
<feature type="region of interest" description="Disordered" evidence="1">
    <location>
        <begin position="1"/>
        <end position="24"/>
    </location>
</feature>
<dbReference type="EMBL" id="FOZL01000001">
    <property type="protein sequence ID" value="SFS07679.1"/>
    <property type="molecule type" value="Genomic_DNA"/>
</dbReference>
<reference evidence="2 3" key="1">
    <citation type="submission" date="2016-10" db="EMBL/GenBank/DDBJ databases">
        <authorList>
            <person name="de Groot N.N."/>
        </authorList>
    </citation>
    <scope>NUCLEOTIDE SEQUENCE [LARGE SCALE GENOMIC DNA]</scope>
    <source>
        <strain evidence="2 3">DSM 21001</strain>
    </source>
</reference>
<evidence type="ECO:0000313" key="2">
    <source>
        <dbReference type="EMBL" id="SFS07679.1"/>
    </source>
</evidence>
<sequence length="328" mass="36742">MDMDVIESQRPSLEADRDTKGVPGSPPIFETILSKIKAAEIFVADLTFIGKRDNDNRLVSNPNVLIEYGFALNALGDARIIGIMNAAYGEPSDETMPFNLKGRRFPMHYCVPEDASDDDVRATRKTFTKELAGALRTILESPAYKASERTLRKPTALEIAAAHRADLDLKAEIDSLRYRSEAPRVREAAEDLLERLDSKIREIEKAFNYGIELGLQCGGGSDPCLIVRLRAGVSFHLVWEQTQQASINEYRLHGRWFRGRLVLPGEPFPALYRPPAMASEMFYRPTLSRSRELGWAKVMGENAELDFVPTDDLVEILATAVVNMLRAI</sequence>
<evidence type="ECO:0008006" key="4">
    <source>
        <dbReference type="Google" id="ProtNLM"/>
    </source>
</evidence>
<keyword evidence="3" id="KW-1185">Reference proteome</keyword>
<name>A0A1I6LW65_9BACT</name>
<dbReference type="STRING" id="474950.SAMN05421771_1372"/>